<dbReference type="CDD" id="cd00200">
    <property type="entry name" value="WD40"/>
    <property type="match status" value="1"/>
</dbReference>
<name>A0A1I8GC15_9PLAT</name>
<organism evidence="10 11">
    <name type="scientific">Macrostomum lignano</name>
    <dbReference type="NCBI Taxonomy" id="282301"/>
    <lineage>
        <taxon>Eukaryota</taxon>
        <taxon>Metazoa</taxon>
        <taxon>Spiralia</taxon>
        <taxon>Lophotrochozoa</taxon>
        <taxon>Platyhelminthes</taxon>
        <taxon>Rhabditophora</taxon>
        <taxon>Macrostomorpha</taxon>
        <taxon>Macrostomida</taxon>
        <taxon>Macrostomidae</taxon>
        <taxon>Macrostomum</taxon>
    </lineage>
</organism>
<dbReference type="PROSITE" id="PS50082">
    <property type="entry name" value="WD_REPEATS_2"/>
    <property type="match status" value="6"/>
</dbReference>
<keyword evidence="4" id="KW-0677">Repeat</keyword>
<dbReference type="SMART" id="SM00326">
    <property type="entry name" value="SH3"/>
    <property type="match status" value="1"/>
</dbReference>
<evidence type="ECO:0000313" key="11">
    <source>
        <dbReference type="WBParaSite" id="maker-uti_cns_0001490-snap-gene-0.4-mRNA-1"/>
    </source>
</evidence>
<evidence type="ECO:0000256" key="5">
    <source>
        <dbReference type="ARBA" id="ARBA00023242"/>
    </source>
</evidence>
<feature type="domain" description="SH3" evidence="9">
    <location>
        <begin position="613"/>
        <end position="674"/>
    </location>
</feature>
<proteinExistence type="predicted"/>
<feature type="repeat" description="WD" evidence="7">
    <location>
        <begin position="157"/>
        <end position="198"/>
    </location>
</feature>
<dbReference type="GO" id="GO:0000027">
    <property type="term" value="P:ribosomal large subunit assembly"/>
    <property type="evidence" value="ECO:0007669"/>
    <property type="project" value="TreeGrafter"/>
</dbReference>
<dbReference type="InterPro" id="IPR036028">
    <property type="entry name" value="SH3-like_dom_sf"/>
</dbReference>
<feature type="region of interest" description="Disordered" evidence="8">
    <location>
        <begin position="675"/>
        <end position="709"/>
    </location>
</feature>
<feature type="repeat" description="WD" evidence="7">
    <location>
        <begin position="115"/>
        <end position="156"/>
    </location>
</feature>
<dbReference type="SUPFAM" id="SSF50729">
    <property type="entry name" value="PH domain-like"/>
    <property type="match status" value="1"/>
</dbReference>
<feature type="repeat" description="WD" evidence="7">
    <location>
        <begin position="200"/>
        <end position="246"/>
    </location>
</feature>
<dbReference type="PRINTS" id="PR00320">
    <property type="entry name" value="GPROTEINBRPT"/>
</dbReference>
<feature type="compositionally biased region" description="Low complexity" evidence="8">
    <location>
        <begin position="698"/>
        <end position="709"/>
    </location>
</feature>
<dbReference type="GO" id="GO:0007219">
    <property type="term" value="P:Notch signaling pathway"/>
    <property type="evidence" value="ECO:0007669"/>
    <property type="project" value="TreeGrafter"/>
</dbReference>
<dbReference type="SMART" id="SM00320">
    <property type="entry name" value="WD40"/>
    <property type="match status" value="8"/>
</dbReference>
<sequence>MSSTADDNDDNGEDRAVLVQFVSETGEEAGPPLQALLGSTVADLKATLDAQLIVQSGDYDDQVIYKFFVDEAEVATSLAGAVDCGRVNERLLRIVYQPQALLFRVRPVTRCTSSLPGHSEAVLSAAFSPDSRNLASGSGDAAVRFWDLSTETPLHECRGHKHWVLCIAWSPDGRRLASACKRGQICLWCPDTGKQIGRPLARHTQWVTSLAWRPLHLDSECRLLASASKDCTVILWDTIVGQVSRVISGHEQAVTQVRWGGTDLLYTGSRDRTVRVWRADDGALCRTLQQHAHWVNTLALSTDYAMRLGANEPGKPAPEIGAPRTELCERARRVYEAARRDQPERLVSGSDDFTLTLWTPETDKRPVARLTGHLQLVNDVRFSPDGRLLASASFDKSVRLWDGRTGKFLATLLGHVGRVYQVAWSADSRLLVSSSADSTLKLWDIGAAGGKNRLKPVNDLPGHADEVYAVDWSPDGQKQQQQQASGHSGTIRTCTGCQRQFYQLTELSPAADCTSLADARPCRHCLDEMEHEVSSKVVDSVLLRHTSVSQSLRSFMSSTPSRPVSMPVCSRVGEDLAGSEQKSPEAGRSFYKSAEWEAIWSVSDSQTAQPSPTPTPSHRAAHRFCPRHPDQLALVEGDPIVVLRVDPDGWAAGVNLRTRERGVFPLPLASAAKPSCTGDSQSLLPPAPAISPPPPPSSSSSSSLTLSTLSSPPTTVVASAAVVAEPEGGVGGSGGNFVATGLNFVGAVEVAAGVDRARLAKALDRVLSSQSGRSGSNCSVVVSTYGIRMSSSCLTGEPTAEQFSYYFSMRNVSLCCVHPTLPAVAAFVTRHPRLERRLAAAHVFTGACQQLASLVSAVQAAYARFYNEYMAFCHPTEDLFIDE</sequence>
<evidence type="ECO:0000256" key="8">
    <source>
        <dbReference type="SAM" id="MobiDB-lite"/>
    </source>
</evidence>
<dbReference type="InterPro" id="IPR015943">
    <property type="entry name" value="WD40/YVTN_repeat-like_dom_sf"/>
</dbReference>
<dbReference type="GO" id="GO:0005730">
    <property type="term" value="C:nucleolus"/>
    <property type="evidence" value="ECO:0007669"/>
    <property type="project" value="UniProtKB-SubCell"/>
</dbReference>
<dbReference type="PROSITE" id="PS50002">
    <property type="entry name" value="SH3"/>
    <property type="match status" value="1"/>
</dbReference>
<dbReference type="Gene3D" id="2.130.10.10">
    <property type="entry name" value="YVTN repeat-like/Quinoprotein amine dehydrogenase"/>
    <property type="match status" value="1"/>
</dbReference>
<feature type="compositionally biased region" description="Pro residues" evidence="8">
    <location>
        <begin position="685"/>
        <end position="697"/>
    </location>
</feature>
<dbReference type="Gene3D" id="2.30.29.30">
    <property type="entry name" value="Pleckstrin-homology domain (PH domain)/Phosphotyrosine-binding domain (PTB)"/>
    <property type="match status" value="1"/>
</dbReference>
<dbReference type="Gene3D" id="2.30.30.40">
    <property type="entry name" value="SH3 Domains"/>
    <property type="match status" value="1"/>
</dbReference>
<dbReference type="InterPro" id="IPR001680">
    <property type="entry name" value="WD40_rpt"/>
</dbReference>
<evidence type="ECO:0000256" key="1">
    <source>
        <dbReference type="ARBA" id="ARBA00004604"/>
    </source>
</evidence>
<evidence type="ECO:0000259" key="9">
    <source>
        <dbReference type="PROSITE" id="PS50002"/>
    </source>
</evidence>
<evidence type="ECO:0000313" key="10">
    <source>
        <dbReference type="Proteomes" id="UP000095280"/>
    </source>
</evidence>
<dbReference type="InterPro" id="IPR011993">
    <property type="entry name" value="PH-like_dom_sf"/>
</dbReference>
<feature type="repeat" description="WD" evidence="7">
    <location>
        <begin position="370"/>
        <end position="411"/>
    </location>
</feature>
<keyword evidence="5" id="KW-0539">Nucleus</keyword>
<keyword evidence="3 7" id="KW-0853">WD repeat</keyword>
<dbReference type="AlphaFoldDB" id="A0A1I8GC15"/>
<dbReference type="PROSITE" id="PS00678">
    <property type="entry name" value="WD_REPEATS_1"/>
    <property type="match status" value="2"/>
</dbReference>
<keyword evidence="10" id="KW-1185">Reference proteome</keyword>
<evidence type="ECO:0000256" key="6">
    <source>
        <dbReference type="PROSITE-ProRule" id="PRU00192"/>
    </source>
</evidence>
<protein>
    <submittedName>
        <fullName evidence="11">SH3 domain-containing protein</fullName>
    </submittedName>
</protein>
<dbReference type="SUPFAM" id="SSF50978">
    <property type="entry name" value="WD40 repeat-like"/>
    <property type="match status" value="1"/>
</dbReference>
<dbReference type="PROSITE" id="PS50294">
    <property type="entry name" value="WD_REPEATS_REGION"/>
    <property type="match status" value="5"/>
</dbReference>
<dbReference type="InterPro" id="IPR036322">
    <property type="entry name" value="WD40_repeat_dom_sf"/>
</dbReference>
<dbReference type="InterPro" id="IPR019775">
    <property type="entry name" value="WD40_repeat_CS"/>
</dbReference>
<evidence type="ECO:0000256" key="7">
    <source>
        <dbReference type="PROSITE-ProRule" id="PRU00221"/>
    </source>
</evidence>
<evidence type="ECO:0000256" key="4">
    <source>
        <dbReference type="ARBA" id="ARBA00022737"/>
    </source>
</evidence>
<reference evidence="11" key="1">
    <citation type="submission" date="2016-11" db="UniProtKB">
        <authorList>
            <consortium name="WormBaseParasite"/>
        </authorList>
    </citation>
    <scope>IDENTIFICATION</scope>
</reference>
<evidence type="ECO:0000256" key="3">
    <source>
        <dbReference type="ARBA" id="ARBA00022574"/>
    </source>
</evidence>
<feature type="repeat" description="WD" evidence="7">
    <location>
        <begin position="247"/>
        <end position="287"/>
    </location>
</feature>
<dbReference type="Pfam" id="PF00018">
    <property type="entry name" value="SH3_1"/>
    <property type="match status" value="1"/>
</dbReference>
<dbReference type="Proteomes" id="UP000095280">
    <property type="component" value="Unplaced"/>
</dbReference>
<evidence type="ECO:0000256" key="2">
    <source>
        <dbReference type="ARBA" id="ARBA00022443"/>
    </source>
</evidence>
<dbReference type="WBParaSite" id="maker-uti_cns_0001490-snap-gene-0.4-mRNA-1">
    <property type="protein sequence ID" value="maker-uti_cns_0001490-snap-gene-0.4-mRNA-1"/>
    <property type="gene ID" value="maker-uti_cns_0001490-snap-gene-0.4"/>
</dbReference>
<dbReference type="InterPro" id="IPR020472">
    <property type="entry name" value="WD40_PAC1"/>
</dbReference>
<dbReference type="InterPro" id="IPR001452">
    <property type="entry name" value="SH3_domain"/>
</dbReference>
<dbReference type="SUPFAM" id="SSF50044">
    <property type="entry name" value="SH3-domain"/>
    <property type="match status" value="1"/>
</dbReference>
<feature type="region of interest" description="Disordered" evidence="8">
    <location>
        <begin position="603"/>
        <end position="623"/>
    </location>
</feature>
<accession>A0A1I8GC15</accession>
<dbReference type="PANTHER" id="PTHR19848:SF0">
    <property type="entry name" value="NOTCHLESS PROTEIN HOMOLOG 1"/>
    <property type="match status" value="1"/>
</dbReference>
<feature type="repeat" description="WD" evidence="7">
    <location>
        <begin position="412"/>
        <end position="445"/>
    </location>
</feature>
<comment type="subcellular location">
    <subcellularLocation>
        <location evidence="1">Nucleus</location>
        <location evidence="1">Nucleolus</location>
    </subcellularLocation>
</comment>
<dbReference type="Pfam" id="PF00400">
    <property type="entry name" value="WD40"/>
    <property type="match status" value="7"/>
</dbReference>
<dbReference type="PANTHER" id="PTHR19848">
    <property type="entry name" value="WD40 REPEAT PROTEIN"/>
    <property type="match status" value="1"/>
</dbReference>
<keyword evidence="2 6" id="KW-0728">SH3 domain</keyword>